<dbReference type="Proteomes" id="UP000037460">
    <property type="component" value="Unassembled WGS sequence"/>
</dbReference>
<protein>
    <submittedName>
        <fullName evidence="1">Uncharacterized protein</fullName>
    </submittedName>
</protein>
<comment type="caution">
    <text evidence="1">The sequence shown here is derived from an EMBL/GenBank/DDBJ whole genome shotgun (WGS) entry which is preliminary data.</text>
</comment>
<evidence type="ECO:0000313" key="1">
    <source>
        <dbReference type="EMBL" id="KOO25475.1"/>
    </source>
</evidence>
<organism evidence="1 2">
    <name type="scientific">Chrysochromulina tobinii</name>
    <dbReference type="NCBI Taxonomy" id="1460289"/>
    <lineage>
        <taxon>Eukaryota</taxon>
        <taxon>Haptista</taxon>
        <taxon>Haptophyta</taxon>
        <taxon>Prymnesiophyceae</taxon>
        <taxon>Prymnesiales</taxon>
        <taxon>Chrysochromulinaceae</taxon>
        <taxon>Chrysochromulina</taxon>
    </lineage>
</organism>
<dbReference type="AlphaFoldDB" id="A0A0M0JGB9"/>
<gene>
    <name evidence="1" type="ORF">Ctob_008011</name>
</gene>
<keyword evidence="2" id="KW-1185">Reference proteome</keyword>
<name>A0A0M0JGB9_9EUKA</name>
<proteinExistence type="predicted"/>
<reference evidence="2" key="1">
    <citation type="journal article" date="2015" name="PLoS Genet.">
        <title>Genome Sequence and Transcriptome Analyses of Chrysochromulina tobin: Metabolic Tools for Enhanced Algal Fitness in the Prominent Order Prymnesiales (Haptophyceae).</title>
        <authorList>
            <person name="Hovde B.T."/>
            <person name="Deodato C.R."/>
            <person name="Hunsperger H.M."/>
            <person name="Ryken S.A."/>
            <person name="Yost W."/>
            <person name="Jha R.K."/>
            <person name="Patterson J."/>
            <person name="Monnat R.J. Jr."/>
            <person name="Barlow S.B."/>
            <person name="Starkenburg S.R."/>
            <person name="Cattolico R.A."/>
        </authorList>
    </citation>
    <scope>NUCLEOTIDE SEQUENCE</scope>
    <source>
        <strain evidence="2">CCMP291</strain>
    </source>
</reference>
<sequence>MGNCLTCFAPAPPPVVFTVCPVDCKQHEFGVAPRDLTDTSTCQKCGMTKAQIDMRCRECRMGDHEWVQDFEPSPQAQHVPANLQPAGGPPVAQGVPVSGAPPVAQGVPVEVLVKCRHCGLRMQTGPNGVIYDDYYMYGGGYMSGMEMGLMLGIMGAHTNAYADPMYTDGYYGDDMGFGADEGFDDGGDFGGFE</sequence>
<dbReference type="EMBL" id="JWZX01002969">
    <property type="protein sequence ID" value="KOO25475.1"/>
    <property type="molecule type" value="Genomic_DNA"/>
</dbReference>
<evidence type="ECO:0000313" key="2">
    <source>
        <dbReference type="Proteomes" id="UP000037460"/>
    </source>
</evidence>
<accession>A0A0M0JGB9</accession>